<evidence type="ECO:0000313" key="1">
    <source>
        <dbReference type="EMBL" id="MBD2595723.1"/>
    </source>
</evidence>
<organism evidence="1 2">
    <name type="scientific">Nostoc spongiaeforme FACHB-130</name>
    <dbReference type="NCBI Taxonomy" id="1357510"/>
    <lineage>
        <taxon>Bacteria</taxon>
        <taxon>Bacillati</taxon>
        <taxon>Cyanobacteriota</taxon>
        <taxon>Cyanophyceae</taxon>
        <taxon>Nostocales</taxon>
        <taxon>Nostocaceae</taxon>
        <taxon>Nostoc</taxon>
    </lineage>
</organism>
<evidence type="ECO:0000313" key="2">
    <source>
        <dbReference type="Proteomes" id="UP000603457"/>
    </source>
</evidence>
<reference evidence="1 2" key="1">
    <citation type="journal article" date="2020" name="ISME J.">
        <title>Comparative genomics reveals insights into cyanobacterial evolution and habitat adaptation.</title>
        <authorList>
            <person name="Chen M.Y."/>
            <person name="Teng W.K."/>
            <person name="Zhao L."/>
            <person name="Hu C.X."/>
            <person name="Zhou Y.K."/>
            <person name="Han B.P."/>
            <person name="Song L.R."/>
            <person name="Shu W.S."/>
        </authorList>
    </citation>
    <scope>NUCLEOTIDE SEQUENCE [LARGE SCALE GENOMIC DNA]</scope>
    <source>
        <strain evidence="1 2">FACHB-130</strain>
    </source>
</reference>
<dbReference type="Proteomes" id="UP000603457">
    <property type="component" value="Unassembled WGS sequence"/>
</dbReference>
<accession>A0ABR8FZ83</accession>
<sequence length="70" mass="7768">MIINETLKASLDPELLQRIQELAKVADESLDTCLEVALWRLIPTLKEVAVTGYKLSGKISEADKVNLLTD</sequence>
<gene>
    <name evidence="1" type="ORF">H6G74_15505</name>
</gene>
<protein>
    <submittedName>
        <fullName evidence="1">Uncharacterized protein</fullName>
    </submittedName>
</protein>
<proteinExistence type="predicted"/>
<dbReference type="RefSeq" id="WP_190968513.1">
    <property type="nucleotide sequence ID" value="NZ_JACJTB010000019.1"/>
</dbReference>
<dbReference type="EMBL" id="JACJTB010000019">
    <property type="protein sequence ID" value="MBD2595723.1"/>
    <property type="molecule type" value="Genomic_DNA"/>
</dbReference>
<keyword evidence="2" id="KW-1185">Reference proteome</keyword>
<name>A0ABR8FZ83_9NOSO</name>
<comment type="caution">
    <text evidence="1">The sequence shown here is derived from an EMBL/GenBank/DDBJ whole genome shotgun (WGS) entry which is preliminary data.</text>
</comment>